<dbReference type="OrthoDB" id="5383784at2759"/>
<dbReference type="RefSeq" id="XP_013327942.1">
    <property type="nucleotide sequence ID" value="XM_013472488.1"/>
</dbReference>
<comment type="caution">
    <text evidence="2">The sequence shown here is derived from an EMBL/GenBank/DDBJ whole genome shotgun (WGS) entry which is preliminary data.</text>
</comment>
<feature type="compositionally biased region" description="Basic and acidic residues" evidence="1">
    <location>
        <begin position="402"/>
        <end position="413"/>
    </location>
</feature>
<evidence type="ECO:0000256" key="1">
    <source>
        <dbReference type="SAM" id="MobiDB-lite"/>
    </source>
</evidence>
<dbReference type="GeneID" id="25316981"/>
<dbReference type="EMBL" id="LASV01000190">
    <property type="protein sequence ID" value="KKA21330.1"/>
    <property type="molecule type" value="Genomic_DNA"/>
</dbReference>
<feature type="compositionally biased region" description="Low complexity" evidence="1">
    <location>
        <begin position="543"/>
        <end position="555"/>
    </location>
</feature>
<feature type="region of interest" description="Disordered" evidence="1">
    <location>
        <begin position="444"/>
        <end position="467"/>
    </location>
</feature>
<evidence type="ECO:0000313" key="3">
    <source>
        <dbReference type="Proteomes" id="UP000053958"/>
    </source>
</evidence>
<feature type="compositionally biased region" description="Polar residues" evidence="1">
    <location>
        <begin position="376"/>
        <end position="394"/>
    </location>
</feature>
<sequence length="759" mass="83323">MGRQAYMNRLALGRSPYEPPDLSSTHPPGTLQGRASAVNADGYIQQYDERGHPINPASKSFGRELRRAKNDVLSTMGIVVSGEDGKLGISKERQKVNLLTAENDYGLVMATFDQALNFLGSWWTLSLGGRIQVSSTLVVISDSRLILNQTFKSYTHVPLNQFLYLSDNDTYNRLVRRTFRVLNTATRAMLFLLFEQTYMFSILQALHLISPSSVPGLRFFLPFSESSLIQLPSLPLDFSPRSLGEFVLNLAMAPFSLVYLYVCLRPIIEARIYRIFRRRLPKPDRPDELSIRVAAENDLIEWTVPTLGRRSEEEVRRSNFTMLEEIRYELLTLRNWVFSWFGWKKATPLNGETINPSREERIESLRRRIEQLQHELGNTTSRISPSHTRQQRSLSLGARGEQLLDTRDQELRSRSPGRTVSTPTPEPESLFNMDQVLSNERLTHSPAEISPNTLDGVPPPGRTGIDGNSEVITMQLELLTTHNPNRDRNMGAASDNGRPGQNDRLSSFNRSASELLDAILSNAGQSVPGATRSESAANNDGLSGQAAGASTAASGMTEPANLDMAEQQAPGDVSNDNTVVPVVPENATVLPDGVEEPTQSPDNNNPGSDSESEFSADADSRPLTSRAQSRRRQSTVPTRPTHRVTILSSHLVDSLASHLASLVTSVLFIPLESLYLRSLAVSYLSSPASASIANRASLLSDIRSPGAWAGGGGRQDVLAYMGKLALVTGMQAAVSMGILRVGAVAAIGLGKRVFGWGNL</sequence>
<feature type="region of interest" description="Disordered" evidence="1">
    <location>
        <begin position="589"/>
        <end position="641"/>
    </location>
</feature>
<dbReference type="AlphaFoldDB" id="A0A0F4YTB5"/>
<feature type="compositionally biased region" description="Polar residues" evidence="1">
    <location>
        <begin position="532"/>
        <end position="542"/>
    </location>
</feature>
<feature type="region of interest" description="Disordered" evidence="1">
    <location>
        <begin position="526"/>
        <end position="555"/>
    </location>
</feature>
<evidence type="ECO:0000313" key="2">
    <source>
        <dbReference type="EMBL" id="KKA21330.1"/>
    </source>
</evidence>
<dbReference type="Proteomes" id="UP000053958">
    <property type="component" value="Unassembled WGS sequence"/>
</dbReference>
<protein>
    <submittedName>
        <fullName evidence="2">Uncharacterized protein</fullName>
    </submittedName>
</protein>
<name>A0A0F4YTB5_RASE3</name>
<accession>A0A0F4YTB5</accession>
<dbReference type="STRING" id="1408163.A0A0F4YTB5"/>
<organism evidence="2 3">
    <name type="scientific">Rasamsonia emersonii (strain ATCC 16479 / CBS 393.64 / IMI 116815)</name>
    <dbReference type="NCBI Taxonomy" id="1408163"/>
    <lineage>
        <taxon>Eukaryota</taxon>
        <taxon>Fungi</taxon>
        <taxon>Dikarya</taxon>
        <taxon>Ascomycota</taxon>
        <taxon>Pezizomycotina</taxon>
        <taxon>Eurotiomycetes</taxon>
        <taxon>Eurotiomycetidae</taxon>
        <taxon>Eurotiales</taxon>
        <taxon>Trichocomaceae</taxon>
        <taxon>Rasamsonia</taxon>
    </lineage>
</organism>
<feature type="region of interest" description="Disordered" evidence="1">
    <location>
        <begin position="13"/>
        <end position="34"/>
    </location>
</feature>
<reference evidence="2 3" key="1">
    <citation type="submission" date="2015-04" db="EMBL/GenBank/DDBJ databases">
        <authorList>
            <person name="Heijne W.H."/>
            <person name="Fedorova N.D."/>
            <person name="Nierman W.C."/>
            <person name="Vollebregt A.W."/>
            <person name="Zhao Z."/>
            <person name="Wu L."/>
            <person name="Kumar M."/>
            <person name="Stam H."/>
            <person name="van den Berg M.A."/>
            <person name="Pel H.J."/>
        </authorList>
    </citation>
    <scope>NUCLEOTIDE SEQUENCE [LARGE SCALE GENOMIC DNA]</scope>
    <source>
        <strain evidence="2 3">CBS 393.64</strain>
    </source>
</reference>
<gene>
    <name evidence="2" type="ORF">T310_4634</name>
</gene>
<feature type="compositionally biased region" description="Polar residues" evidence="1">
    <location>
        <begin position="597"/>
        <end position="607"/>
    </location>
</feature>
<proteinExistence type="predicted"/>
<keyword evidence="3" id="KW-1185">Reference proteome</keyword>
<feature type="region of interest" description="Disordered" evidence="1">
    <location>
        <begin position="482"/>
        <end position="506"/>
    </location>
</feature>
<feature type="region of interest" description="Disordered" evidence="1">
    <location>
        <begin position="375"/>
        <end position="430"/>
    </location>
</feature>